<dbReference type="EMBL" id="RAWK01000075">
    <property type="protein sequence ID" value="RKH67100.1"/>
    <property type="molecule type" value="Genomic_DNA"/>
</dbReference>
<organism evidence="2 3">
    <name type="scientific">Corallococcus aberystwythensis</name>
    <dbReference type="NCBI Taxonomy" id="2316722"/>
    <lineage>
        <taxon>Bacteria</taxon>
        <taxon>Pseudomonadati</taxon>
        <taxon>Myxococcota</taxon>
        <taxon>Myxococcia</taxon>
        <taxon>Myxococcales</taxon>
        <taxon>Cystobacterineae</taxon>
        <taxon>Myxococcaceae</taxon>
        <taxon>Corallococcus</taxon>
    </lineage>
</organism>
<dbReference type="Proteomes" id="UP000267003">
    <property type="component" value="Unassembled WGS sequence"/>
</dbReference>
<name>A0A3A8QJK1_9BACT</name>
<evidence type="ECO:0000256" key="1">
    <source>
        <dbReference type="SAM" id="SignalP"/>
    </source>
</evidence>
<feature type="chain" id="PRO_5017338053" evidence="1">
    <location>
        <begin position="20"/>
        <end position="553"/>
    </location>
</feature>
<gene>
    <name evidence="2" type="ORF">D7W81_14455</name>
</gene>
<dbReference type="RefSeq" id="WP_120555957.1">
    <property type="nucleotide sequence ID" value="NZ_RAWK01000075.1"/>
</dbReference>
<keyword evidence="1" id="KW-0732">Signal</keyword>
<evidence type="ECO:0000313" key="3">
    <source>
        <dbReference type="Proteomes" id="UP000267003"/>
    </source>
</evidence>
<dbReference type="PROSITE" id="PS51257">
    <property type="entry name" value="PROKAR_LIPOPROTEIN"/>
    <property type="match status" value="1"/>
</dbReference>
<dbReference type="AlphaFoldDB" id="A0A3A8QJK1"/>
<sequence>MVRKSLFPVLLLGAPLLFGACSDEPAAELIIDRKSFDFGEWEVGKPSGEQLFTVRNNSPQDVESVSVSIEGSDTFVISSNTCEKYLAAGLECELRVRFTPRLGGASSARLKVAGASSVLQTELQGTGFAWVEVTSMPPGTYVDAGDDSFTCTQPCRHAVRKAELTLYAGPEGFPTWSKACAGAPRGGCQLRLDASKSVALEAWSPVYQWEVRRSSPPVLVAPLGDGRIVVQDALGVTALDGAGQERWSLPLTATAKLAVTSDGFVSLLRYDATVTQYDRDGRVRWTYTPEVFSSAGPAGQMVADVLGNTYVLLAQGSNDTAVVTKLVVLSREGVETWSAVVSEAQITYPLGLGIVGNGSFVYVAGTAYNRGPAPQELVFVKNFVRKLTSAGAAVWTKERPWGDVAFSLTGEMISVISIGSPPGGFRVSWMDSEGNELWNSQTPQGKGPGVVDTYAFPAHFDPVPRLLFGGHELRPGIETYGRGWFGDMGDSSKLSPGPITYIDSPSGNGAWVSTLTYADPARHVVVGGGFGDRANPTEGFIRLYDPRALTTER</sequence>
<feature type="signal peptide" evidence="1">
    <location>
        <begin position="1"/>
        <end position="19"/>
    </location>
</feature>
<proteinExistence type="predicted"/>
<dbReference type="Gene3D" id="2.60.40.10">
    <property type="entry name" value="Immunoglobulins"/>
    <property type="match status" value="1"/>
</dbReference>
<reference evidence="3" key="1">
    <citation type="submission" date="2018-09" db="EMBL/GenBank/DDBJ databases">
        <authorList>
            <person name="Livingstone P.G."/>
            <person name="Whitworth D.E."/>
        </authorList>
    </citation>
    <scope>NUCLEOTIDE SEQUENCE [LARGE SCALE GENOMIC DNA]</scope>
    <source>
        <strain evidence="3">AB050A</strain>
    </source>
</reference>
<evidence type="ECO:0000313" key="2">
    <source>
        <dbReference type="EMBL" id="RKH67100.1"/>
    </source>
</evidence>
<dbReference type="InterPro" id="IPR013783">
    <property type="entry name" value="Ig-like_fold"/>
</dbReference>
<protein>
    <submittedName>
        <fullName evidence="2">Choice-of-anchor D domain-containing protein</fullName>
    </submittedName>
</protein>
<accession>A0A3A8QJK1</accession>
<dbReference type="NCBIfam" id="NF012200">
    <property type="entry name" value="choice_anch_D"/>
    <property type="match status" value="1"/>
</dbReference>
<comment type="caution">
    <text evidence="2">The sequence shown here is derived from an EMBL/GenBank/DDBJ whole genome shotgun (WGS) entry which is preliminary data.</text>
</comment>
<keyword evidence="3" id="KW-1185">Reference proteome</keyword>
<dbReference type="OrthoDB" id="5483741at2"/>